<dbReference type="AlphaFoldDB" id="A0A1M5GXX4"/>
<feature type="region of interest" description="Disordered" evidence="1">
    <location>
        <begin position="1"/>
        <end position="41"/>
    </location>
</feature>
<dbReference type="Proteomes" id="UP000189796">
    <property type="component" value="Chromosome I"/>
</dbReference>
<proteinExistence type="predicted"/>
<gene>
    <name evidence="2" type="ORF">SAMN05443248_0228</name>
</gene>
<sequence>MADPARITDQSPTAEAATITDQSPMADPAASTDQSLPPEIAEKMTAAGFSPQVATLVEIIEDFARAQAEVRAKAARVAELERAAEEMWPLKRLLPLGESYELARRAAERGVLGATRVGGRWFCTKAEMERWVAATGRR</sequence>
<protein>
    <recommendedName>
        <fullName evidence="4">Helix-turn-helix domain-containing protein</fullName>
    </recommendedName>
</protein>
<organism evidence="2 3">
    <name type="scientific">Bradyrhizobium erythrophlei</name>
    <dbReference type="NCBI Taxonomy" id="1437360"/>
    <lineage>
        <taxon>Bacteria</taxon>
        <taxon>Pseudomonadati</taxon>
        <taxon>Pseudomonadota</taxon>
        <taxon>Alphaproteobacteria</taxon>
        <taxon>Hyphomicrobiales</taxon>
        <taxon>Nitrobacteraceae</taxon>
        <taxon>Bradyrhizobium</taxon>
    </lineage>
</organism>
<dbReference type="OrthoDB" id="9998035at2"/>
<feature type="compositionally biased region" description="Polar residues" evidence="1">
    <location>
        <begin position="8"/>
        <end position="23"/>
    </location>
</feature>
<name>A0A1M5GXX4_9BRAD</name>
<evidence type="ECO:0000256" key="1">
    <source>
        <dbReference type="SAM" id="MobiDB-lite"/>
    </source>
</evidence>
<accession>A0A1M5GXX4</accession>
<dbReference type="EMBL" id="LT670817">
    <property type="protein sequence ID" value="SHG08564.1"/>
    <property type="molecule type" value="Genomic_DNA"/>
</dbReference>
<dbReference type="RefSeq" id="WP_079599649.1">
    <property type="nucleotide sequence ID" value="NZ_LT670817.1"/>
</dbReference>
<evidence type="ECO:0000313" key="3">
    <source>
        <dbReference type="Proteomes" id="UP000189796"/>
    </source>
</evidence>
<reference evidence="2 3" key="1">
    <citation type="submission" date="2016-11" db="EMBL/GenBank/DDBJ databases">
        <authorList>
            <person name="Jaros S."/>
            <person name="Januszkiewicz K."/>
            <person name="Wedrychowicz H."/>
        </authorList>
    </citation>
    <scope>NUCLEOTIDE SEQUENCE [LARGE SCALE GENOMIC DNA]</scope>
    <source>
        <strain evidence="2 3">GAS138</strain>
    </source>
</reference>
<evidence type="ECO:0000313" key="2">
    <source>
        <dbReference type="EMBL" id="SHG08564.1"/>
    </source>
</evidence>
<evidence type="ECO:0008006" key="4">
    <source>
        <dbReference type="Google" id="ProtNLM"/>
    </source>
</evidence>